<keyword evidence="2" id="KW-1133">Transmembrane helix</keyword>
<evidence type="ECO:0000313" key="3">
    <source>
        <dbReference type="EnsemblMetazoa" id="AMAM000530-PA"/>
    </source>
</evidence>
<keyword evidence="2" id="KW-0812">Transmembrane</keyword>
<feature type="compositionally biased region" description="Polar residues" evidence="1">
    <location>
        <begin position="8"/>
        <end position="22"/>
    </location>
</feature>
<feature type="transmembrane region" description="Helical" evidence="2">
    <location>
        <begin position="127"/>
        <end position="148"/>
    </location>
</feature>
<dbReference type="EnsemblMetazoa" id="AMAM000530-RA">
    <property type="protein sequence ID" value="AMAM000530-PA"/>
    <property type="gene ID" value="AMAM000530"/>
</dbReference>
<proteinExistence type="predicted"/>
<sequence length="159" mass="16891">MAWPISAINGTSPDARHQTSTNGNGFYATSPYQGGFTHGTTSSQLFNGNVVNGTTVAGMNFLPAAGYHPNGNGYTGMAGVNGVMMGGQFNTATSSGGASMLSNVPGVTNPVHHFANFGNPFMVRLTVYFTTLLMVLMNVLVLFCFFAFSGCRYYSWKLQ</sequence>
<keyword evidence="4" id="KW-1185">Reference proteome</keyword>
<accession>A0A182S6B8</accession>
<dbReference type="VEuPathDB" id="VectorBase:AMAM000530"/>
<evidence type="ECO:0000256" key="1">
    <source>
        <dbReference type="SAM" id="MobiDB-lite"/>
    </source>
</evidence>
<reference evidence="3" key="2">
    <citation type="submission" date="2020-05" db="UniProtKB">
        <authorList>
            <consortium name="EnsemblMetazoa"/>
        </authorList>
    </citation>
    <scope>IDENTIFICATION</scope>
    <source>
        <strain evidence="3">maculatus3</strain>
    </source>
</reference>
<name>A0A182S6B8_9DIPT</name>
<protein>
    <submittedName>
        <fullName evidence="3">Uncharacterized protein</fullName>
    </submittedName>
</protein>
<dbReference type="Proteomes" id="UP000075901">
    <property type="component" value="Unassembled WGS sequence"/>
</dbReference>
<reference evidence="4" key="1">
    <citation type="submission" date="2013-09" db="EMBL/GenBank/DDBJ databases">
        <title>The Genome Sequence of Anopheles maculatus species B.</title>
        <authorList>
            <consortium name="The Broad Institute Genomics Platform"/>
            <person name="Neafsey D.E."/>
            <person name="Besansky N."/>
            <person name="Howell P."/>
            <person name="Walton C."/>
            <person name="Young S.K."/>
            <person name="Zeng Q."/>
            <person name="Gargeya S."/>
            <person name="Fitzgerald M."/>
            <person name="Haas B."/>
            <person name="Abouelleil A."/>
            <person name="Allen A.W."/>
            <person name="Alvarado L."/>
            <person name="Arachchi H.M."/>
            <person name="Berlin A.M."/>
            <person name="Chapman S.B."/>
            <person name="Gainer-Dewar J."/>
            <person name="Goldberg J."/>
            <person name="Griggs A."/>
            <person name="Gujja S."/>
            <person name="Hansen M."/>
            <person name="Howarth C."/>
            <person name="Imamovic A."/>
            <person name="Ireland A."/>
            <person name="Larimer J."/>
            <person name="McCowan C."/>
            <person name="Murphy C."/>
            <person name="Pearson M."/>
            <person name="Poon T.W."/>
            <person name="Priest M."/>
            <person name="Roberts A."/>
            <person name="Saif S."/>
            <person name="Shea T."/>
            <person name="Sisk P."/>
            <person name="Sykes S."/>
            <person name="Wortman J."/>
            <person name="Nusbaum C."/>
            <person name="Birren B."/>
        </authorList>
    </citation>
    <scope>NUCLEOTIDE SEQUENCE [LARGE SCALE GENOMIC DNA]</scope>
    <source>
        <strain evidence="4">maculatus3</strain>
    </source>
</reference>
<evidence type="ECO:0000256" key="2">
    <source>
        <dbReference type="SAM" id="Phobius"/>
    </source>
</evidence>
<feature type="region of interest" description="Disordered" evidence="1">
    <location>
        <begin position="1"/>
        <end position="22"/>
    </location>
</feature>
<organism evidence="3 4">
    <name type="scientific">Anopheles maculatus</name>
    <dbReference type="NCBI Taxonomy" id="74869"/>
    <lineage>
        <taxon>Eukaryota</taxon>
        <taxon>Metazoa</taxon>
        <taxon>Ecdysozoa</taxon>
        <taxon>Arthropoda</taxon>
        <taxon>Hexapoda</taxon>
        <taxon>Insecta</taxon>
        <taxon>Pterygota</taxon>
        <taxon>Neoptera</taxon>
        <taxon>Endopterygota</taxon>
        <taxon>Diptera</taxon>
        <taxon>Nematocera</taxon>
        <taxon>Culicoidea</taxon>
        <taxon>Culicidae</taxon>
        <taxon>Anophelinae</taxon>
        <taxon>Anopheles</taxon>
        <taxon>Anopheles maculatus group</taxon>
    </lineage>
</organism>
<evidence type="ECO:0000313" key="4">
    <source>
        <dbReference type="Proteomes" id="UP000075901"/>
    </source>
</evidence>
<keyword evidence="2" id="KW-0472">Membrane</keyword>
<dbReference type="AlphaFoldDB" id="A0A182S6B8"/>